<dbReference type="InterPro" id="IPR036689">
    <property type="entry name" value="ESAT-6-like_sf"/>
</dbReference>
<evidence type="ECO:0008006" key="3">
    <source>
        <dbReference type="Google" id="ProtNLM"/>
    </source>
</evidence>
<dbReference type="AlphaFoldDB" id="A0A0M2JQY8"/>
<protein>
    <recommendedName>
        <fullName evidence="3">WXG100 family type VII secretion target</fullName>
    </recommendedName>
</protein>
<organism evidence="1 2">
    <name type="scientific">Mycolicibacterium obuense</name>
    <dbReference type="NCBI Taxonomy" id="1807"/>
    <lineage>
        <taxon>Bacteria</taxon>
        <taxon>Bacillati</taxon>
        <taxon>Actinomycetota</taxon>
        <taxon>Actinomycetes</taxon>
        <taxon>Mycobacteriales</taxon>
        <taxon>Mycobacteriaceae</taxon>
        <taxon>Mycolicibacterium</taxon>
    </lineage>
</organism>
<accession>A0A0M2JQY8</accession>
<dbReference type="EMBL" id="LAUZ02000103">
    <property type="protein sequence ID" value="KKE99357.1"/>
    <property type="molecule type" value="Genomic_DNA"/>
</dbReference>
<evidence type="ECO:0000313" key="2">
    <source>
        <dbReference type="Proteomes" id="UP000034150"/>
    </source>
</evidence>
<reference evidence="1 2" key="1">
    <citation type="journal article" date="2015" name="Genome Announc.">
        <title>Draft Genome Sequence of Mycobacterium obuense Strain UC1, Isolated from Patient Sputum.</title>
        <authorList>
            <person name="Greninger A.L."/>
            <person name="Cunningham G."/>
            <person name="Hsu E.D."/>
            <person name="Yu J.M."/>
            <person name="Chiu C.Y."/>
            <person name="Miller S."/>
        </authorList>
    </citation>
    <scope>NUCLEOTIDE SEQUENCE [LARGE SCALE GENOMIC DNA]</scope>
    <source>
        <strain evidence="1 2">UC1</strain>
    </source>
</reference>
<dbReference type="SUPFAM" id="SSF140453">
    <property type="entry name" value="EsxAB dimer-like"/>
    <property type="match status" value="1"/>
</dbReference>
<gene>
    <name evidence="1" type="ORF">WN67_24465</name>
</gene>
<dbReference type="PATRIC" id="fig|1807.13.peg.5427"/>
<dbReference type="Proteomes" id="UP000034150">
    <property type="component" value="Unassembled WGS sequence"/>
</dbReference>
<proteinExistence type="predicted"/>
<evidence type="ECO:0000313" key="1">
    <source>
        <dbReference type="EMBL" id="KKE99357.1"/>
    </source>
</evidence>
<keyword evidence="2" id="KW-1185">Reference proteome</keyword>
<sequence>MENLMAGSGSPFSMDMAVQAAQTASFQGLVDSAQANNKQMMAIADSAQGANRGQMSASFQTWIADVHQTAVTNNQVLDSIREALQFGIGSTDAQEASAAGDFQQITGVVNPFH</sequence>
<name>A0A0M2JQY8_9MYCO</name>
<dbReference type="Gene3D" id="1.10.287.1060">
    <property type="entry name" value="ESAT-6-like"/>
    <property type="match status" value="1"/>
</dbReference>
<comment type="caution">
    <text evidence="1">The sequence shown here is derived from an EMBL/GenBank/DDBJ whole genome shotgun (WGS) entry which is preliminary data.</text>
</comment>